<keyword evidence="4" id="KW-1185">Reference proteome</keyword>
<feature type="region of interest" description="Disordered" evidence="1">
    <location>
        <begin position="1"/>
        <end position="137"/>
    </location>
</feature>
<reference evidence="4" key="1">
    <citation type="submission" date="2010-05" db="EMBL/GenBank/DDBJ databases">
        <title>The genome sequence of Magnaporthe poae strain ATCC 64411.</title>
        <authorList>
            <person name="Ma L.-J."/>
            <person name="Dead R."/>
            <person name="Young S."/>
            <person name="Zeng Q."/>
            <person name="Koehrsen M."/>
            <person name="Alvarado L."/>
            <person name="Berlin A."/>
            <person name="Chapman S.B."/>
            <person name="Chen Z."/>
            <person name="Freedman E."/>
            <person name="Gellesch M."/>
            <person name="Goldberg J."/>
            <person name="Griggs A."/>
            <person name="Gujja S."/>
            <person name="Heilman E.R."/>
            <person name="Heiman D."/>
            <person name="Hepburn T."/>
            <person name="Howarth C."/>
            <person name="Jen D."/>
            <person name="Larson L."/>
            <person name="Mehta T."/>
            <person name="Neiman D."/>
            <person name="Pearson M."/>
            <person name="Roberts A."/>
            <person name="Saif S."/>
            <person name="Shea T."/>
            <person name="Shenoy N."/>
            <person name="Sisk P."/>
            <person name="Stolte C."/>
            <person name="Sykes S."/>
            <person name="Walk T."/>
            <person name="White J."/>
            <person name="Yandava C."/>
            <person name="Haas B."/>
            <person name="Nusbaum C."/>
            <person name="Birren B."/>
        </authorList>
    </citation>
    <scope>NUCLEOTIDE SEQUENCE [LARGE SCALE GENOMIC DNA]</scope>
    <source>
        <strain evidence="4">ATCC 64411 / 73-15</strain>
    </source>
</reference>
<dbReference type="EMBL" id="ADBL01001555">
    <property type="status" value="NOT_ANNOTATED_CDS"/>
    <property type="molecule type" value="Genomic_DNA"/>
</dbReference>
<dbReference type="EnsemblFungi" id="MAPG_06406T0">
    <property type="protein sequence ID" value="MAPG_06406T0"/>
    <property type="gene ID" value="MAPG_06406"/>
</dbReference>
<accession>A0A0C4E1Y1</accession>
<protein>
    <submittedName>
        <fullName evidence="2 3">Uncharacterized protein</fullName>
    </submittedName>
</protein>
<reference evidence="3" key="5">
    <citation type="submission" date="2015-06" db="UniProtKB">
        <authorList>
            <consortium name="EnsemblFungi"/>
        </authorList>
    </citation>
    <scope>IDENTIFICATION</scope>
    <source>
        <strain evidence="3">ATCC 64411</strain>
    </source>
</reference>
<reference evidence="3" key="4">
    <citation type="journal article" date="2015" name="G3 (Bethesda)">
        <title>Genome sequences of three phytopathogenic species of the Magnaporthaceae family of fungi.</title>
        <authorList>
            <person name="Okagaki L.H."/>
            <person name="Nunes C.C."/>
            <person name="Sailsbery J."/>
            <person name="Clay B."/>
            <person name="Brown D."/>
            <person name="John T."/>
            <person name="Oh Y."/>
            <person name="Young N."/>
            <person name="Fitzgerald M."/>
            <person name="Haas B.J."/>
            <person name="Zeng Q."/>
            <person name="Young S."/>
            <person name="Adiconis X."/>
            <person name="Fan L."/>
            <person name="Levin J.Z."/>
            <person name="Mitchell T.K."/>
            <person name="Okubara P.A."/>
            <person name="Farman M.L."/>
            <person name="Kohn L.M."/>
            <person name="Birren B."/>
            <person name="Ma L.-J."/>
            <person name="Dean R.A."/>
        </authorList>
    </citation>
    <scope>NUCLEOTIDE SEQUENCE</scope>
    <source>
        <strain evidence="3">ATCC 64411 / 73-15</strain>
    </source>
</reference>
<gene>
    <name evidence="2" type="ORF">MAPG_06406</name>
</gene>
<sequence length="137" mass="14817">MPGRSWPTHHPLVLQDVADRGQPTELSPKIEATQPAIPRSSPDSHPPLLAQNSEDAFKSAWDEKSPPLTISPSFQSVPQRPLPWPDVPPYHGRPPSDEDGGGGSSSSGSKEKGPEEIPETSVTHPHRPQRHHASASK</sequence>
<evidence type="ECO:0000313" key="3">
    <source>
        <dbReference type="EnsemblFungi" id="MAPG_06406T0"/>
    </source>
</evidence>
<proteinExistence type="predicted"/>
<organism evidence="3 4">
    <name type="scientific">Magnaporthiopsis poae (strain ATCC 64411 / 73-15)</name>
    <name type="common">Kentucky bluegrass fungus</name>
    <name type="synonym">Magnaporthe poae</name>
    <dbReference type="NCBI Taxonomy" id="644358"/>
    <lineage>
        <taxon>Eukaryota</taxon>
        <taxon>Fungi</taxon>
        <taxon>Dikarya</taxon>
        <taxon>Ascomycota</taxon>
        <taxon>Pezizomycotina</taxon>
        <taxon>Sordariomycetes</taxon>
        <taxon>Sordariomycetidae</taxon>
        <taxon>Magnaporthales</taxon>
        <taxon>Magnaporthaceae</taxon>
        <taxon>Magnaporthiopsis</taxon>
    </lineage>
</organism>
<feature type="compositionally biased region" description="Polar residues" evidence="1">
    <location>
        <begin position="68"/>
        <end position="78"/>
    </location>
</feature>
<dbReference type="VEuPathDB" id="FungiDB:MAPG_06406"/>
<evidence type="ECO:0000256" key="1">
    <source>
        <dbReference type="SAM" id="MobiDB-lite"/>
    </source>
</evidence>
<evidence type="ECO:0000313" key="2">
    <source>
        <dbReference type="EMBL" id="KLU87406.1"/>
    </source>
</evidence>
<dbReference type="AlphaFoldDB" id="A0A0C4E1Y1"/>
<reference evidence="2" key="2">
    <citation type="submission" date="2010-05" db="EMBL/GenBank/DDBJ databases">
        <title>The Genome Sequence of Magnaporthe poae strain ATCC 64411.</title>
        <authorList>
            <consortium name="The Broad Institute Genome Sequencing Platform"/>
            <consortium name="Broad Institute Genome Sequencing Center for Infectious Disease"/>
            <person name="Ma L.-J."/>
            <person name="Dead R."/>
            <person name="Young S."/>
            <person name="Zeng Q."/>
            <person name="Koehrsen M."/>
            <person name="Alvarado L."/>
            <person name="Berlin A."/>
            <person name="Chapman S.B."/>
            <person name="Chen Z."/>
            <person name="Freedman E."/>
            <person name="Gellesch M."/>
            <person name="Goldberg J."/>
            <person name="Griggs A."/>
            <person name="Gujja S."/>
            <person name="Heilman E.R."/>
            <person name="Heiman D."/>
            <person name="Hepburn T."/>
            <person name="Howarth C."/>
            <person name="Jen D."/>
            <person name="Larson L."/>
            <person name="Mehta T."/>
            <person name="Neiman D."/>
            <person name="Pearson M."/>
            <person name="Roberts A."/>
            <person name="Saif S."/>
            <person name="Shea T."/>
            <person name="Shenoy N."/>
            <person name="Sisk P."/>
            <person name="Stolte C."/>
            <person name="Sykes S."/>
            <person name="Walk T."/>
            <person name="White J."/>
            <person name="Yandava C."/>
            <person name="Haas B."/>
            <person name="Nusbaum C."/>
            <person name="Birren B."/>
        </authorList>
    </citation>
    <scope>NUCLEOTIDE SEQUENCE</scope>
    <source>
        <strain evidence="2">ATCC 64411</strain>
    </source>
</reference>
<feature type="compositionally biased region" description="Basic and acidic residues" evidence="1">
    <location>
        <begin position="55"/>
        <end position="65"/>
    </location>
</feature>
<dbReference type="Proteomes" id="UP000011715">
    <property type="component" value="Unassembled WGS sequence"/>
</dbReference>
<feature type="compositionally biased region" description="Basic residues" evidence="1">
    <location>
        <begin position="124"/>
        <end position="137"/>
    </location>
</feature>
<dbReference type="EMBL" id="GL876970">
    <property type="protein sequence ID" value="KLU87406.1"/>
    <property type="molecule type" value="Genomic_DNA"/>
</dbReference>
<name>A0A0C4E1Y1_MAGP6</name>
<reference evidence="2" key="3">
    <citation type="submission" date="2011-03" db="EMBL/GenBank/DDBJ databases">
        <title>Annotation of Magnaporthe poae ATCC 64411.</title>
        <authorList>
            <person name="Ma L.-J."/>
            <person name="Dead R."/>
            <person name="Young S.K."/>
            <person name="Zeng Q."/>
            <person name="Gargeya S."/>
            <person name="Fitzgerald M."/>
            <person name="Haas B."/>
            <person name="Abouelleil A."/>
            <person name="Alvarado L."/>
            <person name="Arachchi H.M."/>
            <person name="Berlin A."/>
            <person name="Brown A."/>
            <person name="Chapman S.B."/>
            <person name="Chen Z."/>
            <person name="Dunbar C."/>
            <person name="Freedman E."/>
            <person name="Gearin G."/>
            <person name="Gellesch M."/>
            <person name="Goldberg J."/>
            <person name="Griggs A."/>
            <person name="Gujja S."/>
            <person name="Heiman D."/>
            <person name="Howarth C."/>
            <person name="Larson L."/>
            <person name="Lui A."/>
            <person name="MacDonald P.J.P."/>
            <person name="Mehta T."/>
            <person name="Montmayeur A."/>
            <person name="Murphy C."/>
            <person name="Neiman D."/>
            <person name="Pearson M."/>
            <person name="Priest M."/>
            <person name="Roberts A."/>
            <person name="Saif S."/>
            <person name="Shea T."/>
            <person name="Shenoy N."/>
            <person name="Sisk P."/>
            <person name="Stolte C."/>
            <person name="Sykes S."/>
            <person name="Yandava C."/>
            <person name="Wortman J."/>
            <person name="Nusbaum C."/>
            <person name="Birren B."/>
        </authorList>
    </citation>
    <scope>NUCLEOTIDE SEQUENCE</scope>
    <source>
        <strain evidence="2">ATCC 64411</strain>
    </source>
</reference>
<evidence type="ECO:0000313" key="4">
    <source>
        <dbReference type="Proteomes" id="UP000011715"/>
    </source>
</evidence>
<feature type="compositionally biased region" description="Pro residues" evidence="1">
    <location>
        <begin position="80"/>
        <end position="92"/>
    </location>
</feature>